<gene>
    <name evidence="1" type="ORF">Hamer_G024667</name>
</gene>
<name>A0A8J5MJA6_HOMAM</name>
<proteinExistence type="predicted"/>
<sequence>MTISQTKLTLSLNASASGRTSFSYYGKHLRRTDVACLSLLTDAYLESCITLQQDSSLLQITSPRRHSGEASEVTNSSSWLLVWSDEASLDKRRFSTSYAGCYRFW</sequence>
<dbReference type="Proteomes" id="UP000747542">
    <property type="component" value="Unassembled WGS sequence"/>
</dbReference>
<evidence type="ECO:0000313" key="1">
    <source>
        <dbReference type="EMBL" id="KAG7153529.1"/>
    </source>
</evidence>
<dbReference type="AlphaFoldDB" id="A0A8J5MJA6"/>
<reference evidence="1" key="1">
    <citation type="journal article" date="2021" name="Sci. Adv.">
        <title>The American lobster genome reveals insights on longevity, neural, and immune adaptations.</title>
        <authorList>
            <person name="Polinski J.M."/>
            <person name="Zimin A.V."/>
            <person name="Clark K.F."/>
            <person name="Kohn A.B."/>
            <person name="Sadowski N."/>
            <person name="Timp W."/>
            <person name="Ptitsyn A."/>
            <person name="Khanna P."/>
            <person name="Romanova D.Y."/>
            <person name="Williams P."/>
            <person name="Greenwood S.J."/>
            <person name="Moroz L.L."/>
            <person name="Walt D.R."/>
            <person name="Bodnar A.G."/>
        </authorList>
    </citation>
    <scope>NUCLEOTIDE SEQUENCE</scope>
    <source>
        <strain evidence="1">GMGI-L3</strain>
    </source>
</reference>
<organism evidence="1 2">
    <name type="scientific">Homarus americanus</name>
    <name type="common">American lobster</name>
    <dbReference type="NCBI Taxonomy" id="6706"/>
    <lineage>
        <taxon>Eukaryota</taxon>
        <taxon>Metazoa</taxon>
        <taxon>Ecdysozoa</taxon>
        <taxon>Arthropoda</taxon>
        <taxon>Crustacea</taxon>
        <taxon>Multicrustacea</taxon>
        <taxon>Malacostraca</taxon>
        <taxon>Eumalacostraca</taxon>
        <taxon>Eucarida</taxon>
        <taxon>Decapoda</taxon>
        <taxon>Pleocyemata</taxon>
        <taxon>Astacidea</taxon>
        <taxon>Nephropoidea</taxon>
        <taxon>Nephropidae</taxon>
        <taxon>Homarus</taxon>
    </lineage>
</organism>
<comment type="caution">
    <text evidence="1">The sequence shown here is derived from an EMBL/GenBank/DDBJ whole genome shotgun (WGS) entry which is preliminary data.</text>
</comment>
<evidence type="ECO:0000313" key="2">
    <source>
        <dbReference type="Proteomes" id="UP000747542"/>
    </source>
</evidence>
<keyword evidence="2" id="KW-1185">Reference proteome</keyword>
<accession>A0A8J5MJA6</accession>
<protein>
    <submittedName>
        <fullName evidence="1">Uncharacterized protein</fullName>
    </submittedName>
</protein>
<dbReference type="EMBL" id="JAHLQT010046803">
    <property type="protein sequence ID" value="KAG7153529.1"/>
    <property type="molecule type" value="Genomic_DNA"/>
</dbReference>